<dbReference type="Proteomes" id="UP000194003">
    <property type="component" value="Unassembled WGS sequence"/>
</dbReference>
<evidence type="ECO:0000256" key="3">
    <source>
        <dbReference type="ARBA" id="ARBA00022491"/>
    </source>
</evidence>
<keyword evidence="4" id="KW-1005">Bacterial flagellum biogenesis</keyword>
<reference evidence="11 12" key="1">
    <citation type="journal article" date="2016" name="BMC Genomics">
        <title>Combined genomic and structural analyses of a cultured magnetotactic bacterium reveals its niche adaptation to a dynamic environment.</title>
        <authorList>
            <person name="Araujo A.C."/>
            <person name="Morillo V."/>
            <person name="Cypriano J."/>
            <person name="Teixeira L.C."/>
            <person name="Leao P."/>
            <person name="Lyra S."/>
            <person name="Almeida L.G."/>
            <person name="Bazylinski D.A."/>
            <person name="Vasconcellos A.T."/>
            <person name="Abreu F."/>
            <person name="Lins U."/>
        </authorList>
    </citation>
    <scope>NUCLEOTIDE SEQUENCE [LARGE SCALE GENOMIC DNA]</scope>
    <source>
        <strain evidence="11 12">IT-1</strain>
    </source>
</reference>
<dbReference type="RefSeq" id="WP_085444877.1">
    <property type="nucleotide sequence ID" value="NZ_LVJN01000020.1"/>
</dbReference>
<dbReference type="NCBIfam" id="TIGR03824">
    <property type="entry name" value="FlgM_jcvi"/>
    <property type="match status" value="1"/>
</dbReference>
<dbReference type="OrthoDB" id="8481844at2"/>
<keyword evidence="3" id="KW-0678">Repressor</keyword>
<dbReference type="EMBL" id="LVJN01000020">
    <property type="protein sequence ID" value="OSM02398.1"/>
    <property type="molecule type" value="Genomic_DNA"/>
</dbReference>
<dbReference type="GO" id="GO:0044781">
    <property type="term" value="P:bacterial-type flagellum organization"/>
    <property type="evidence" value="ECO:0007669"/>
    <property type="project" value="UniProtKB-KW"/>
</dbReference>
<evidence type="ECO:0000313" key="11">
    <source>
        <dbReference type="EMBL" id="OSM02398.1"/>
    </source>
</evidence>
<evidence type="ECO:0000256" key="9">
    <source>
        <dbReference type="SAM" id="MobiDB-lite"/>
    </source>
</evidence>
<proteinExistence type="inferred from homology"/>
<gene>
    <name evidence="11" type="ORF">MAIT1_02537</name>
</gene>
<organism evidence="11 12">
    <name type="scientific">Magnetofaba australis IT-1</name>
    <dbReference type="NCBI Taxonomy" id="1434232"/>
    <lineage>
        <taxon>Bacteria</taxon>
        <taxon>Pseudomonadati</taxon>
        <taxon>Pseudomonadota</taxon>
        <taxon>Magnetococcia</taxon>
        <taxon>Magnetococcales</taxon>
        <taxon>Magnetococcaceae</taxon>
        <taxon>Magnetofaba</taxon>
    </lineage>
</organism>
<evidence type="ECO:0000256" key="6">
    <source>
        <dbReference type="ARBA" id="ARBA00023163"/>
    </source>
</evidence>
<evidence type="ECO:0000256" key="5">
    <source>
        <dbReference type="ARBA" id="ARBA00023015"/>
    </source>
</evidence>
<name>A0A1Y2K2X6_9PROT</name>
<comment type="caution">
    <text evidence="11">The sequence shown here is derived from an EMBL/GenBank/DDBJ whole genome shotgun (WGS) entry which is preliminary data.</text>
</comment>
<evidence type="ECO:0000313" key="12">
    <source>
        <dbReference type="Proteomes" id="UP000194003"/>
    </source>
</evidence>
<dbReference type="InterPro" id="IPR035890">
    <property type="entry name" value="Anti-sigma-28_factor_FlgM_sf"/>
</dbReference>
<comment type="similarity">
    <text evidence="1">Belongs to the FlgM family.</text>
</comment>
<evidence type="ECO:0000256" key="8">
    <source>
        <dbReference type="ARBA" id="ARBA00030117"/>
    </source>
</evidence>
<dbReference type="InterPro" id="IPR007412">
    <property type="entry name" value="FlgM"/>
</dbReference>
<dbReference type="GO" id="GO:0045892">
    <property type="term" value="P:negative regulation of DNA-templated transcription"/>
    <property type="evidence" value="ECO:0007669"/>
    <property type="project" value="InterPro"/>
</dbReference>
<evidence type="ECO:0000256" key="2">
    <source>
        <dbReference type="ARBA" id="ARBA00017823"/>
    </source>
</evidence>
<evidence type="ECO:0000256" key="4">
    <source>
        <dbReference type="ARBA" id="ARBA00022795"/>
    </source>
</evidence>
<dbReference type="SUPFAM" id="SSF101498">
    <property type="entry name" value="Anti-sigma factor FlgM"/>
    <property type="match status" value="1"/>
</dbReference>
<keyword evidence="6" id="KW-0804">Transcription</keyword>
<dbReference type="STRING" id="1434232.MAIT1_02537"/>
<dbReference type="Pfam" id="PF04316">
    <property type="entry name" value="FlgM"/>
    <property type="match status" value="1"/>
</dbReference>
<keyword evidence="5" id="KW-0805">Transcription regulation</keyword>
<dbReference type="AlphaFoldDB" id="A0A1Y2K2X6"/>
<evidence type="ECO:0000259" key="10">
    <source>
        <dbReference type="Pfam" id="PF04316"/>
    </source>
</evidence>
<feature type="region of interest" description="Disordered" evidence="9">
    <location>
        <begin position="17"/>
        <end position="42"/>
    </location>
</feature>
<sequence length="104" mass="10944">MKIKSVDAGKLGRITRGRAKGGAAGAGSARAGRSGGARRDDVALSDNARAYGMADEAMQSAPNVRSELVTPIKEALDAGRYDISSLDVADKILRQVLMERKQSL</sequence>
<dbReference type="InterPro" id="IPR031316">
    <property type="entry name" value="FlgM_C"/>
</dbReference>
<keyword evidence="12" id="KW-1185">Reference proteome</keyword>
<accession>A0A1Y2K2X6</accession>
<protein>
    <recommendedName>
        <fullName evidence="2">Negative regulator of flagellin synthesis</fullName>
    </recommendedName>
    <alternativeName>
        <fullName evidence="8">Anti-sigma-28 factor</fullName>
    </alternativeName>
</protein>
<evidence type="ECO:0000256" key="7">
    <source>
        <dbReference type="ARBA" id="ARBA00024739"/>
    </source>
</evidence>
<comment type="function">
    <text evidence="7">Responsible for the coupling of flagellin expression to flagellar assembly by preventing expression of the flagellin genes when a component of the middle class of proteins is defective. It negatively regulates flagellar genes by inhibiting the activity of FliA by directly binding to FliA.</text>
</comment>
<feature type="domain" description="Anti-sigma-28 factor FlgM C-terminal" evidence="10">
    <location>
        <begin position="40"/>
        <end position="93"/>
    </location>
</feature>
<evidence type="ECO:0000256" key="1">
    <source>
        <dbReference type="ARBA" id="ARBA00005322"/>
    </source>
</evidence>